<dbReference type="Gene3D" id="1.10.10.10">
    <property type="entry name" value="Winged helix-like DNA-binding domain superfamily/Winged helix DNA-binding domain"/>
    <property type="match status" value="1"/>
</dbReference>
<feature type="domain" description="Helix-turn-helix" evidence="2">
    <location>
        <begin position="141"/>
        <end position="188"/>
    </location>
</feature>
<dbReference type="AlphaFoldDB" id="A0A517XSY4"/>
<dbReference type="RefSeq" id="WP_202920848.1">
    <property type="nucleotide sequence ID" value="NZ_CP036273.1"/>
</dbReference>
<dbReference type="InterPro" id="IPR009061">
    <property type="entry name" value="DNA-bd_dom_put_sf"/>
</dbReference>
<evidence type="ECO:0000259" key="2">
    <source>
        <dbReference type="Pfam" id="PF12728"/>
    </source>
</evidence>
<dbReference type="InterPro" id="IPR036388">
    <property type="entry name" value="WH-like_DNA-bd_sf"/>
</dbReference>
<evidence type="ECO:0000313" key="3">
    <source>
        <dbReference type="EMBL" id="QDU20602.1"/>
    </source>
</evidence>
<feature type="compositionally biased region" description="Basic and acidic residues" evidence="1">
    <location>
        <begin position="1"/>
        <end position="12"/>
    </location>
</feature>
<sequence>MSRVKEDLLHAEEDAESAAWTASPEGRAEKERATRAQAAADAERARREQAWASERPVEWAEWQRLQPLLVPVIDFGGDMRFDFDNFLMEVGRAPSPAHRVVRKAKALPYKQGNLRWKAATPPKTNPSPAPSRAAAQAASDFLTKQEVADRLQVSTRTVSRWRSEGLLKEFRRGQVLRFKLEDVEAFEAKGRSGRR</sequence>
<dbReference type="KEGG" id="uli:ETAA1_25570"/>
<feature type="region of interest" description="Disordered" evidence="1">
    <location>
        <begin position="1"/>
        <end position="53"/>
    </location>
</feature>
<reference evidence="3 4" key="1">
    <citation type="submission" date="2019-02" db="EMBL/GenBank/DDBJ databases">
        <title>Deep-cultivation of Planctomycetes and their phenomic and genomic characterization uncovers novel biology.</title>
        <authorList>
            <person name="Wiegand S."/>
            <person name="Jogler M."/>
            <person name="Boedeker C."/>
            <person name="Pinto D."/>
            <person name="Vollmers J."/>
            <person name="Rivas-Marin E."/>
            <person name="Kohn T."/>
            <person name="Peeters S.H."/>
            <person name="Heuer A."/>
            <person name="Rast P."/>
            <person name="Oberbeckmann S."/>
            <person name="Bunk B."/>
            <person name="Jeske O."/>
            <person name="Meyerdierks A."/>
            <person name="Storesund J.E."/>
            <person name="Kallscheuer N."/>
            <person name="Luecker S."/>
            <person name="Lage O.M."/>
            <person name="Pohl T."/>
            <person name="Merkel B.J."/>
            <person name="Hornburger P."/>
            <person name="Mueller R.-W."/>
            <person name="Bruemmer F."/>
            <person name="Labrenz M."/>
            <person name="Spormann A.M."/>
            <person name="Op den Camp H."/>
            <person name="Overmann J."/>
            <person name="Amann R."/>
            <person name="Jetten M.S.M."/>
            <person name="Mascher T."/>
            <person name="Medema M.H."/>
            <person name="Devos D.P."/>
            <person name="Kaster A.-K."/>
            <person name="Ovreas L."/>
            <person name="Rohde M."/>
            <person name="Galperin M.Y."/>
            <person name="Jogler C."/>
        </authorList>
    </citation>
    <scope>NUCLEOTIDE SEQUENCE [LARGE SCALE GENOMIC DNA]</scope>
    <source>
        <strain evidence="3 4">ETA_A1</strain>
    </source>
</reference>
<dbReference type="InterPro" id="IPR041657">
    <property type="entry name" value="HTH_17"/>
</dbReference>
<name>A0A517XSY4_9BACT</name>
<protein>
    <submittedName>
        <fullName evidence="3">Helix-turn-helix domain protein</fullName>
    </submittedName>
</protein>
<dbReference type="EMBL" id="CP036273">
    <property type="protein sequence ID" value="QDU20602.1"/>
    <property type="molecule type" value="Genomic_DNA"/>
</dbReference>
<dbReference type="Pfam" id="PF12728">
    <property type="entry name" value="HTH_17"/>
    <property type="match status" value="1"/>
</dbReference>
<dbReference type="Proteomes" id="UP000319576">
    <property type="component" value="Chromosome"/>
</dbReference>
<dbReference type="SUPFAM" id="SSF46955">
    <property type="entry name" value="Putative DNA-binding domain"/>
    <property type="match status" value="1"/>
</dbReference>
<organism evidence="3 4">
    <name type="scientific">Urbifossiella limnaea</name>
    <dbReference type="NCBI Taxonomy" id="2528023"/>
    <lineage>
        <taxon>Bacteria</taxon>
        <taxon>Pseudomonadati</taxon>
        <taxon>Planctomycetota</taxon>
        <taxon>Planctomycetia</taxon>
        <taxon>Gemmatales</taxon>
        <taxon>Gemmataceae</taxon>
        <taxon>Urbifossiella</taxon>
    </lineage>
</organism>
<gene>
    <name evidence="3" type="ORF">ETAA1_25570</name>
</gene>
<accession>A0A517XSY4</accession>
<evidence type="ECO:0000256" key="1">
    <source>
        <dbReference type="SAM" id="MobiDB-lite"/>
    </source>
</evidence>
<keyword evidence="4" id="KW-1185">Reference proteome</keyword>
<proteinExistence type="predicted"/>
<evidence type="ECO:0000313" key="4">
    <source>
        <dbReference type="Proteomes" id="UP000319576"/>
    </source>
</evidence>